<dbReference type="EMBL" id="WRXP01001677">
    <property type="protein sequence ID" value="KAF1002103.1"/>
    <property type="molecule type" value="Genomic_DNA"/>
</dbReference>
<dbReference type="Gene3D" id="1.10.287.70">
    <property type="match status" value="1"/>
</dbReference>
<name>A0A6L5B9Q1_APIGR</name>
<dbReference type="SMART" id="SM00079">
    <property type="entry name" value="PBPe"/>
    <property type="match status" value="1"/>
</dbReference>
<dbReference type="PANTHER" id="PTHR18966">
    <property type="entry name" value="IONOTROPIC GLUTAMATE RECEPTOR"/>
    <property type="match status" value="1"/>
</dbReference>
<comment type="similarity">
    <text evidence="2 13">Belongs to the glutamate-gated ion channel (TC 1.A.10.1) family.</text>
</comment>
<dbReference type="Proteomes" id="UP000593563">
    <property type="component" value="Unassembled WGS sequence"/>
</dbReference>
<dbReference type="PIRSF" id="PIRSF037090">
    <property type="entry name" value="Iontro_Glu-like_rcpt_pln"/>
    <property type="match status" value="1"/>
</dbReference>
<accession>A0A6L5B9Q1</accession>
<organism evidence="16 17">
    <name type="scientific">Apium graveolens</name>
    <name type="common">Celery</name>
    <dbReference type="NCBI Taxonomy" id="4045"/>
    <lineage>
        <taxon>Eukaryota</taxon>
        <taxon>Viridiplantae</taxon>
        <taxon>Streptophyta</taxon>
        <taxon>Embryophyta</taxon>
        <taxon>Tracheophyta</taxon>
        <taxon>Spermatophyta</taxon>
        <taxon>Magnoliopsida</taxon>
        <taxon>eudicotyledons</taxon>
        <taxon>Gunneridae</taxon>
        <taxon>Pentapetalae</taxon>
        <taxon>asterids</taxon>
        <taxon>campanulids</taxon>
        <taxon>Apiales</taxon>
        <taxon>Apiaceae</taxon>
        <taxon>Apioideae</taxon>
        <taxon>apioid superclade</taxon>
        <taxon>Apieae</taxon>
        <taxon>Apium</taxon>
    </lineage>
</organism>
<protein>
    <recommendedName>
        <fullName evidence="13">Glutamate receptor</fullName>
    </recommendedName>
</protein>
<feature type="domain" description="Ionotropic glutamate receptor C-terminal" evidence="15">
    <location>
        <begin position="468"/>
        <end position="807"/>
    </location>
</feature>
<evidence type="ECO:0000256" key="14">
    <source>
        <dbReference type="SAM" id="Phobius"/>
    </source>
</evidence>
<reference evidence="16" key="1">
    <citation type="submission" date="2020-01" db="EMBL/GenBank/DDBJ databases">
        <title>The Celery Genome Sequence Reveals Sequential Paleo-tetraploidization, Resistance Gene Elimination, Karyotype Evolution, and Functional Innovation in Apiales.</title>
        <authorList>
            <person name="Song X."/>
        </authorList>
    </citation>
    <scope>NUCLEOTIDE SEQUENCE</scope>
    <source>
        <tissue evidence="16">Leaf</tissue>
    </source>
</reference>
<comment type="function">
    <text evidence="13">Glutamate-gated receptor that probably acts as non-selective cation channel.</text>
</comment>
<evidence type="ECO:0000256" key="1">
    <source>
        <dbReference type="ARBA" id="ARBA00004141"/>
    </source>
</evidence>
<evidence type="ECO:0000256" key="9">
    <source>
        <dbReference type="ARBA" id="ARBA00023170"/>
    </source>
</evidence>
<keyword evidence="17" id="KW-1185">Reference proteome</keyword>
<keyword evidence="4 14" id="KW-0812">Transmembrane</keyword>
<dbReference type="CDD" id="cd13686">
    <property type="entry name" value="GluR_Plant"/>
    <property type="match status" value="1"/>
</dbReference>
<evidence type="ECO:0000256" key="12">
    <source>
        <dbReference type="ARBA" id="ARBA00023303"/>
    </source>
</evidence>
<dbReference type="Pfam" id="PF00060">
    <property type="entry name" value="Lig_chan"/>
    <property type="match status" value="1"/>
</dbReference>
<feature type="transmembrane region" description="Helical" evidence="14">
    <location>
        <begin position="592"/>
        <end position="610"/>
    </location>
</feature>
<dbReference type="InterPro" id="IPR028082">
    <property type="entry name" value="Peripla_BP_I"/>
</dbReference>
<feature type="transmembrane region" description="Helical" evidence="14">
    <location>
        <begin position="826"/>
        <end position="849"/>
    </location>
</feature>
<dbReference type="Gene3D" id="3.40.190.10">
    <property type="entry name" value="Periplasmic binding protein-like II"/>
    <property type="match status" value="2"/>
</dbReference>
<keyword evidence="8 13" id="KW-0472">Membrane</keyword>
<dbReference type="SUPFAM" id="SSF53850">
    <property type="entry name" value="Periplasmic binding protein-like II"/>
    <property type="match status" value="1"/>
</dbReference>
<evidence type="ECO:0000256" key="11">
    <source>
        <dbReference type="ARBA" id="ARBA00023286"/>
    </source>
</evidence>
<keyword evidence="3 13" id="KW-0813">Transport</keyword>
<evidence type="ECO:0000259" key="15">
    <source>
        <dbReference type="SMART" id="SM00079"/>
    </source>
</evidence>
<dbReference type="Gene3D" id="3.40.50.2300">
    <property type="match status" value="2"/>
</dbReference>
<evidence type="ECO:0000256" key="7">
    <source>
        <dbReference type="ARBA" id="ARBA00023065"/>
    </source>
</evidence>
<dbReference type="InterPro" id="IPR017103">
    <property type="entry name" value="Iontropic_Glu_rcpt_pln"/>
</dbReference>
<evidence type="ECO:0000256" key="6">
    <source>
        <dbReference type="ARBA" id="ARBA00022989"/>
    </source>
</evidence>
<keyword evidence="11 13" id="KW-1071">Ligand-gated ion channel</keyword>
<evidence type="ECO:0000313" key="17">
    <source>
        <dbReference type="Proteomes" id="UP000593563"/>
    </source>
</evidence>
<dbReference type="InterPro" id="IPR015683">
    <property type="entry name" value="Ionotropic_Glu_rcpt"/>
</dbReference>
<dbReference type="GO" id="GO:0016020">
    <property type="term" value="C:membrane"/>
    <property type="evidence" value="ECO:0007669"/>
    <property type="project" value="UniProtKB-SubCell"/>
</dbReference>
<comment type="caution">
    <text evidence="16">The sequence shown here is derived from an EMBL/GenBank/DDBJ whole genome shotgun (WGS) entry which is preliminary data.</text>
</comment>
<evidence type="ECO:0000256" key="4">
    <source>
        <dbReference type="ARBA" id="ARBA00022692"/>
    </source>
</evidence>
<evidence type="ECO:0000256" key="3">
    <source>
        <dbReference type="ARBA" id="ARBA00022448"/>
    </source>
</evidence>
<evidence type="ECO:0000256" key="2">
    <source>
        <dbReference type="ARBA" id="ARBA00008685"/>
    </source>
</evidence>
<dbReference type="FunFam" id="3.40.50.2300:FF:000188">
    <property type="entry name" value="Glutamate receptor"/>
    <property type="match status" value="1"/>
</dbReference>
<dbReference type="AlphaFoldDB" id="A0A6L5B9Q1"/>
<evidence type="ECO:0000256" key="13">
    <source>
        <dbReference type="PIRNR" id="PIRNR037090"/>
    </source>
</evidence>
<keyword evidence="5" id="KW-0732">Signal</keyword>
<dbReference type="InterPro" id="IPR044440">
    <property type="entry name" value="GABAb_receptor_plant_PBP1"/>
</dbReference>
<dbReference type="InterPro" id="IPR019594">
    <property type="entry name" value="Glu/Gly-bd"/>
</dbReference>
<gene>
    <name evidence="16" type="ORF">AG4045_004561</name>
</gene>
<dbReference type="InterPro" id="IPR001828">
    <property type="entry name" value="ANF_lig-bd_rcpt"/>
</dbReference>
<keyword evidence="9 13" id="KW-0675">Receptor</keyword>
<dbReference type="FunFam" id="1.10.287.70:FF:000037">
    <property type="entry name" value="Glutamate receptor"/>
    <property type="match status" value="1"/>
</dbReference>
<proteinExistence type="inferred from homology"/>
<evidence type="ECO:0000256" key="5">
    <source>
        <dbReference type="ARBA" id="ARBA00022729"/>
    </source>
</evidence>
<feature type="transmembrane region" description="Helical" evidence="14">
    <location>
        <begin position="652"/>
        <end position="670"/>
    </location>
</feature>
<dbReference type="Pfam" id="PF10613">
    <property type="entry name" value="Lig_chan-Glu_bd"/>
    <property type="match status" value="1"/>
</dbReference>
<dbReference type="CDD" id="cd19990">
    <property type="entry name" value="PBP1_GABAb_receptor_plant"/>
    <property type="match status" value="1"/>
</dbReference>
<dbReference type="InterPro" id="IPR001320">
    <property type="entry name" value="Iontro_rcpt_C"/>
</dbReference>
<dbReference type="FunFam" id="3.40.190.10:FF:000054">
    <property type="entry name" value="Glutamate receptor"/>
    <property type="match status" value="1"/>
</dbReference>
<evidence type="ECO:0000256" key="10">
    <source>
        <dbReference type="ARBA" id="ARBA00023180"/>
    </source>
</evidence>
<dbReference type="GO" id="GO:0015276">
    <property type="term" value="F:ligand-gated monoatomic ion channel activity"/>
    <property type="evidence" value="ECO:0007669"/>
    <property type="project" value="InterPro"/>
</dbReference>
<keyword evidence="12 13" id="KW-0407">Ion channel</keyword>
<sequence>MMFFKPDAKMHAQDLGKSSRPSCLLCLLTIFFLSFMSYGSTTAAADNKSTTIIGVVIDEASRVGKEHKTAMKIAVQKFNNSSDHKLILHFRNIAAGDPFRAATAADQLIKVEKVQVLVVGGSQAWEEAALVADVGNRAQVAVTSLAASAISPKLTHVKWPFLIQMTSNSSKEMESVAAIVHSYNWRKVIVIYEDDTYGDPGTLAVLSQALIDKGSEIEYRLVLPPYSSLSDPQGFIGDEVVELLSKKSRVYILLKSSVTMAKHLFREAKRIGLMGTDSVWIITDSITSVLDSSEPSFVMSMGGAIGTRSYYSEETSSFKELKTQFREIMKSDSPEEDNLVPGVHALRAYDSIMAISQAVTRLGSHENTTSEKLVKGILSSDFRGLSGNIRFRDGSLLDSSNIGIINVVGKSYKELGFWSPEFGFLEDVDQVHGGSSSMKTLRSVVNWPGHLTRDPKGWIMPSNAKPMRIGVPGKTSFHQIVSVDNLDHVNRYSGFSIDVFYKVVDYLEKNYYAFPYEFIPFNGTYDELVFNVTDQSYENFDAAVGDITIMANRSKYVEFTQPYADSGLSMMVQYKHEPTKAWLFLKPFSGSMWLGTVSILLYTMFIVWFFEHKSNPDFKGTFEDQLGTAFWFTFSTLFFSHREKVYSNFTKVVVAVWLFVVLILTSSYTASLSSMLTIQRLEPKVKDIEWLRKTNASVGVDGDSFVKDYLTNVLGLQNIKGIDSQFEYHSDFDRGDISALFLELPYQKVFMQEYCNQYTLVGPTYRFGGLGFVFQKGSPIARDVSEAILIISENGVLEGLEKKWFPSSTNCSAITNTDNLTIESFWGIYLISGVTSTACLLIFIAKLLVFRKKKVLSEITRETGGILAEEGYWRKAIALVRYLKYVQNNKISPVTVSPTMSMLAITVA</sequence>
<keyword evidence="10" id="KW-0325">Glycoprotein</keyword>
<keyword evidence="6 14" id="KW-1133">Transmembrane helix</keyword>
<comment type="subcellular location">
    <subcellularLocation>
        <location evidence="1">Membrane</location>
        <topology evidence="1">Multi-pass membrane protein</topology>
    </subcellularLocation>
</comment>
<evidence type="ECO:0000256" key="8">
    <source>
        <dbReference type="ARBA" id="ARBA00023136"/>
    </source>
</evidence>
<dbReference type="SUPFAM" id="SSF53822">
    <property type="entry name" value="Periplasmic binding protein-like I"/>
    <property type="match status" value="1"/>
</dbReference>
<dbReference type="Pfam" id="PF01094">
    <property type="entry name" value="ANF_receptor"/>
    <property type="match status" value="1"/>
</dbReference>
<keyword evidence="7 13" id="KW-0406">Ion transport</keyword>
<evidence type="ECO:0000313" key="16">
    <source>
        <dbReference type="EMBL" id="KAF1002103.1"/>
    </source>
</evidence>